<dbReference type="EMBL" id="MSFO01000005">
    <property type="protein sequence ID" value="PLB48035.1"/>
    <property type="molecule type" value="Genomic_DNA"/>
</dbReference>
<dbReference type="RefSeq" id="XP_024703337.1">
    <property type="nucleotide sequence ID" value="XM_024842775.1"/>
</dbReference>
<evidence type="ECO:0000313" key="3">
    <source>
        <dbReference type="Proteomes" id="UP000234275"/>
    </source>
</evidence>
<keyword evidence="1" id="KW-0812">Transmembrane</keyword>
<name>A0A2I2G579_9EURO</name>
<feature type="transmembrane region" description="Helical" evidence="1">
    <location>
        <begin position="98"/>
        <end position="117"/>
    </location>
</feature>
<dbReference type="AlphaFoldDB" id="A0A2I2G579"/>
<protein>
    <submittedName>
        <fullName evidence="2">Uncharacterized protein</fullName>
    </submittedName>
</protein>
<evidence type="ECO:0000256" key="1">
    <source>
        <dbReference type="SAM" id="Phobius"/>
    </source>
</evidence>
<organism evidence="2 3">
    <name type="scientific">Aspergillus steynii IBT 23096</name>
    <dbReference type="NCBI Taxonomy" id="1392250"/>
    <lineage>
        <taxon>Eukaryota</taxon>
        <taxon>Fungi</taxon>
        <taxon>Dikarya</taxon>
        <taxon>Ascomycota</taxon>
        <taxon>Pezizomycotina</taxon>
        <taxon>Eurotiomycetes</taxon>
        <taxon>Eurotiomycetidae</taxon>
        <taxon>Eurotiales</taxon>
        <taxon>Aspergillaceae</taxon>
        <taxon>Aspergillus</taxon>
        <taxon>Aspergillus subgen. Circumdati</taxon>
    </lineage>
</organism>
<feature type="transmembrane region" description="Helical" evidence="1">
    <location>
        <begin position="7"/>
        <end position="31"/>
    </location>
</feature>
<keyword evidence="3" id="KW-1185">Reference proteome</keyword>
<comment type="caution">
    <text evidence="2">The sequence shown here is derived from an EMBL/GenBank/DDBJ whole genome shotgun (WGS) entry which is preliminary data.</text>
</comment>
<keyword evidence="1" id="KW-0472">Membrane</keyword>
<evidence type="ECO:0000313" key="2">
    <source>
        <dbReference type="EMBL" id="PLB48035.1"/>
    </source>
</evidence>
<accession>A0A2I2G579</accession>
<dbReference type="GeneID" id="36550473"/>
<proteinExistence type="predicted"/>
<dbReference type="VEuPathDB" id="FungiDB:P170DRAFT_203646"/>
<sequence length="125" mass="14180">MGRCCMLVFLSCFPFFISFLWFLFLSGFFHFHFSFLFLISSFTSRCALIAKHRQRVVLFQTLFRGWVALGRRDSPLQRGLHCVSVDLDALPLVSPNDVPYVGCLIVSLSVFAFTFCLSPGGPIRA</sequence>
<reference evidence="2 3" key="1">
    <citation type="submission" date="2016-12" db="EMBL/GenBank/DDBJ databases">
        <title>The genomes of Aspergillus section Nigri reveals drivers in fungal speciation.</title>
        <authorList>
            <consortium name="DOE Joint Genome Institute"/>
            <person name="Vesth T.C."/>
            <person name="Nybo J."/>
            <person name="Theobald S."/>
            <person name="Brandl J."/>
            <person name="Frisvad J.C."/>
            <person name="Nielsen K.F."/>
            <person name="Lyhne E.K."/>
            <person name="Kogle M.E."/>
            <person name="Kuo A."/>
            <person name="Riley R."/>
            <person name="Clum A."/>
            <person name="Nolan M."/>
            <person name="Lipzen A."/>
            <person name="Salamov A."/>
            <person name="Henrissat B."/>
            <person name="Wiebenga A."/>
            <person name="De Vries R.P."/>
            <person name="Grigoriev I.V."/>
            <person name="Mortensen U.H."/>
            <person name="Andersen M.R."/>
            <person name="Baker S.E."/>
        </authorList>
    </citation>
    <scope>NUCLEOTIDE SEQUENCE [LARGE SCALE GENOMIC DNA]</scope>
    <source>
        <strain evidence="2 3">IBT 23096</strain>
    </source>
</reference>
<dbReference type="Proteomes" id="UP000234275">
    <property type="component" value="Unassembled WGS sequence"/>
</dbReference>
<keyword evidence="1" id="KW-1133">Transmembrane helix</keyword>
<gene>
    <name evidence="2" type="ORF">P170DRAFT_203646</name>
</gene>